<protein>
    <recommendedName>
        <fullName evidence="4">Amino acid permease</fullName>
    </recommendedName>
</protein>
<keyword evidence="1" id="KW-1133">Transmembrane helix</keyword>
<evidence type="ECO:0008006" key="4">
    <source>
        <dbReference type="Google" id="ProtNLM"/>
    </source>
</evidence>
<dbReference type="RefSeq" id="WP_173559576.1">
    <property type="nucleotide sequence ID" value="NZ_JAPIUZ010000003.1"/>
</dbReference>
<keyword evidence="1" id="KW-0472">Membrane</keyword>
<feature type="transmembrane region" description="Helical" evidence="1">
    <location>
        <begin position="39"/>
        <end position="60"/>
    </location>
</feature>
<dbReference type="Proteomes" id="UP001301152">
    <property type="component" value="Unassembled WGS sequence"/>
</dbReference>
<dbReference type="EMBL" id="JAPIUZ010000003">
    <property type="protein sequence ID" value="MCX2563885.1"/>
    <property type="molecule type" value="Genomic_DNA"/>
</dbReference>
<sequence length="174" mass="19809">MGLGERITQADAWLLDKVFQPLADRLPERMNVLDVGMSFQLGSLLFSAASIIAVFIFNGIEDFSSMVFNILIWALCVTFFIGLCRMRALVKPGYANPLRHVLRGVRIVSIPFTIYTMWQANVTAPPFFQAMWFNALSNLVFVIGLYLISCEIRPPQASFKKDIWSRHMEKNGIR</sequence>
<feature type="transmembrane region" description="Helical" evidence="1">
    <location>
        <begin position="130"/>
        <end position="148"/>
    </location>
</feature>
<comment type="caution">
    <text evidence="2">The sequence shown here is derived from an EMBL/GenBank/DDBJ whole genome shotgun (WGS) entry which is preliminary data.</text>
</comment>
<evidence type="ECO:0000313" key="2">
    <source>
        <dbReference type="EMBL" id="MCX2563885.1"/>
    </source>
</evidence>
<feature type="transmembrane region" description="Helical" evidence="1">
    <location>
        <begin position="100"/>
        <end position="118"/>
    </location>
</feature>
<keyword evidence="1" id="KW-0812">Transmembrane</keyword>
<organism evidence="2 3">
    <name type="scientific">Acetobacter thailandicus</name>
    <dbReference type="NCBI Taxonomy" id="1502842"/>
    <lineage>
        <taxon>Bacteria</taxon>
        <taxon>Pseudomonadati</taxon>
        <taxon>Pseudomonadota</taxon>
        <taxon>Alphaproteobacteria</taxon>
        <taxon>Acetobacterales</taxon>
        <taxon>Acetobacteraceae</taxon>
        <taxon>Acetobacter</taxon>
    </lineage>
</organism>
<name>A0ABT3QF57_9PROT</name>
<reference evidence="2 3" key="1">
    <citation type="submission" date="2022-11" db="EMBL/GenBank/DDBJ databases">
        <title>Genome sequencing of Acetobacter type strain.</title>
        <authorList>
            <person name="Heo J."/>
            <person name="Lee D."/>
            <person name="Han B.-H."/>
            <person name="Hong S.-B."/>
            <person name="Kwon S.-W."/>
        </authorList>
    </citation>
    <scope>NUCLEOTIDE SEQUENCE [LARGE SCALE GENOMIC DNA]</scope>
    <source>
        <strain evidence="2 3">KACC 21253</strain>
    </source>
</reference>
<evidence type="ECO:0000256" key="1">
    <source>
        <dbReference type="SAM" id="Phobius"/>
    </source>
</evidence>
<feature type="transmembrane region" description="Helical" evidence="1">
    <location>
        <begin position="66"/>
        <end position="88"/>
    </location>
</feature>
<gene>
    <name evidence="2" type="ORF">OQ497_07945</name>
</gene>
<accession>A0ABT3QF57</accession>
<proteinExistence type="predicted"/>
<evidence type="ECO:0000313" key="3">
    <source>
        <dbReference type="Proteomes" id="UP001301152"/>
    </source>
</evidence>
<keyword evidence="3" id="KW-1185">Reference proteome</keyword>